<dbReference type="Proteomes" id="UP001287356">
    <property type="component" value="Unassembled WGS sequence"/>
</dbReference>
<dbReference type="InterPro" id="IPR000504">
    <property type="entry name" value="RRM_dom"/>
</dbReference>
<proteinExistence type="predicted"/>
<dbReference type="AlphaFoldDB" id="A0AAE0JXL5"/>
<evidence type="ECO:0000259" key="1">
    <source>
        <dbReference type="Pfam" id="PF00076"/>
    </source>
</evidence>
<dbReference type="PANTHER" id="PTHR48036">
    <property type="entry name" value="SPLICING FACTOR (PAD-1), PUTATIVE (AFU_ORTHOLOGUE AFUA_1G15810)-RELATED"/>
    <property type="match status" value="1"/>
</dbReference>
<dbReference type="GO" id="GO:0005634">
    <property type="term" value="C:nucleus"/>
    <property type="evidence" value="ECO:0007669"/>
    <property type="project" value="InterPro"/>
</dbReference>
<gene>
    <name evidence="2" type="ORF">B0T24DRAFT_670314</name>
</gene>
<dbReference type="GO" id="GO:0006397">
    <property type="term" value="P:mRNA processing"/>
    <property type="evidence" value="ECO:0007669"/>
    <property type="project" value="InterPro"/>
</dbReference>
<dbReference type="EMBL" id="JAULSN010000008">
    <property type="protein sequence ID" value="KAK3366213.1"/>
    <property type="molecule type" value="Genomic_DNA"/>
</dbReference>
<organism evidence="2 3">
    <name type="scientific">Lasiosphaeria ovina</name>
    <dbReference type="NCBI Taxonomy" id="92902"/>
    <lineage>
        <taxon>Eukaryota</taxon>
        <taxon>Fungi</taxon>
        <taxon>Dikarya</taxon>
        <taxon>Ascomycota</taxon>
        <taxon>Pezizomycotina</taxon>
        <taxon>Sordariomycetes</taxon>
        <taxon>Sordariomycetidae</taxon>
        <taxon>Sordariales</taxon>
        <taxon>Lasiosphaeriaceae</taxon>
        <taxon>Lasiosphaeria</taxon>
    </lineage>
</organism>
<reference evidence="2" key="2">
    <citation type="submission" date="2023-06" db="EMBL/GenBank/DDBJ databases">
        <authorList>
            <consortium name="Lawrence Berkeley National Laboratory"/>
            <person name="Haridas S."/>
            <person name="Hensen N."/>
            <person name="Bonometti L."/>
            <person name="Westerberg I."/>
            <person name="Brannstrom I.O."/>
            <person name="Guillou S."/>
            <person name="Cros-Aarteil S."/>
            <person name="Calhoun S."/>
            <person name="Kuo A."/>
            <person name="Mondo S."/>
            <person name="Pangilinan J."/>
            <person name="Riley R."/>
            <person name="Labutti K."/>
            <person name="Andreopoulos B."/>
            <person name="Lipzen A."/>
            <person name="Chen C."/>
            <person name="Yanf M."/>
            <person name="Daum C."/>
            <person name="Ng V."/>
            <person name="Clum A."/>
            <person name="Steindorff A."/>
            <person name="Ohm R."/>
            <person name="Martin F."/>
            <person name="Silar P."/>
            <person name="Natvig D."/>
            <person name="Lalanne C."/>
            <person name="Gautier V."/>
            <person name="Ament-Velasquez S.L."/>
            <person name="Kruys A."/>
            <person name="Hutchinson M.I."/>
            <person name="Powell A.J."/>
            <person name="Barry K."/>
            <person name="Miller A.N."/>
            <person name="Grigoriev I.V."/>
            <person name="Debuchy R."/>
            <person name="Gladieux P."/>
            <person name="Thoren M.H."/>
            <person name="Johannesson H."/>
        </authorList>
    </citation>
    <scope>NUCLEOTIDE SEQUENCE</scope>
    <source>
        <strain evidence="2">CBS 958.72</strain>
    </source>
</reference>
<sequence>MGLVFLTIEATRDRDSSPPQPTEDERDRRTLLNENRATILVAEAQIVKDRVSNRSKEVGYVDFKSEESVVAALQLTGQKLPGIPVIVQMTETMTTQLVAKHKQERRTQLQRHPQTTVKIGQAAICNVESVEERAEGEASDADKLGIVITVTVVGISQMQPSIKDLLLRLTPILRNRHEKVQENAIDIVGCNS</sequence>
<dbReference type="Pfam" id="PF00076">
    <property type="entry name" value="RRM_1"/>
    <property type="match status" value="1"/>
</dbReference>
<dbReference type="InterPro" id="IPR006509">
    <property type="entry name" value="RBM39_SF"/>
</dbReference>
<dbReference type="InterPro" id="IPR012677">
    <property type="entry name" value="Nucleotide-bd_a/b_plait_sf"/>
</dbReference>
<keyword evidence="3" id="KW-1185">Reference proteome</keyword>
<dbReference type="GO" id="GO:0003723">
    <property type="term" value="F:RNA binding"/>
    <property type="evidence" value="ECO:0007669"/>
    <property type="project" value="InterPro"/>
</dbReference>
<name>A0AAE0JXL5_9PEZI</name>
<evidence type="ECO:0000313" key="3">
    <source>
        <dbReference type="Proteomes" id="UP001287356"/>
    </source>
</evidence>
<reference evidence="2" key="1">
    <citation type="journal article" date="2023" name="Mol. Phylogenet. Evol.">
        <title>Genome-scale phylogeny and comparative genomics of the fungal order Sordariales.</title>
        <authorList>
            <person name="Hensen N."/>
            <person name="Bonometti L."/>
            <person name="Westerberg I."/>
            <person name="Brannstrom I.O."/>
            <person name="Guillou S."/>
            <person name="Cros-Aarteil S."/>
            <person name="Calhoun S."/>
            <person name="Haridas S."/>
            <person name="Kuo A."/>
            <person name="Mondo S."/>
            <person name="Pangilinan J."/>
            <person name="Riley R."/>
            <person name="LaButti K."/>
            <person name="Andreopoulos B."/>
            <person name="Lipzen A."/>
            <person name="Chen C."/>
            <person name="Yan M."/>
            <person name="Daum C."/>
            <person name="Ng V."/>
            <person name="Clum A."/>
            <person name="Steindorff A."/>
            <person name="Ohm R.A."/>
            <person name="Martin F."/>
            <person name="Silar P."/>
            <person name="Natvig D.O."/>
            <person name="Lalanne C."/>
            <person name="Gautier V."/>
            <person name="Ament-Velasquez S.L."/>
            <person name="Kruys A."/>
            <person name="Hutchinson M.I."/>
            <person name="Powell A.J."/>
            <person name="Barry K."/>
            <person name="Miller A.N."/>
            <person name="Grigoriev I.V."/>
            <person name="Debuchy R."/>
            <person name="Gladieux P."/>
            <person name="Hiltunen Thoren M."/>
            <person name="Johannesson H."/>
        </authorList>
    </citation>
    <scope>NUCLEOTIDE SEQUENCE</scope>
    <source>
        <strain evidence="2">CBS 958.72</strain>
    </source>
</reference>
<dbReference type="Gene3D" id="3.30.70.330">
    <property type="match status" value="1"/>
</dbReference>
<dbReference type="InterPro" id="IPR035979">
    <property type="entry name" value="RBD_domain_sf"/>
</dbReference>
<dbReference type="SUPFAM" id="SSF54928">
    <property type="entry name" value="RNA-binding domain, RBD"/>
    <property type="match status" value="1"/>
</dbReference>
<feature type="domain" description="RRM" evidence="1">
    <location>
        <begin position="42"/>
        <end position="82"/>
    </location>
</feature>
<accession>A0AAE0JXL5</accession>
<comment type="caution">
    <text evidence="2">The sequence shown here is derived from an EMBL/GenBank/DDBJ whole genome shotgun (WGS) entry which is preliminary data.</text>
</comment>
<protein>
    <recommendedName>
        <fullName evidence="1">RRM domain-containing protein</fullName>
    </recommendedName>
</protein>
<evidence type="ECO:0000313" key="2">
    <source>
        <dbReference type="EMBL" id="KAK3366213.1"/>
    </source>
</evidence>